<sequence>MKNLLTNPTECGTIKMSRGTAKSCRLKKILEFLEKNSPNLLTNPTKCAII</sequence>
<evidence type="ECO:0000313" key="1">
    <source>
        <dbReference type="EMBL" id="DAE11609.1"/>
    </source>
</evidence>
<reference evidence="1" key="1">
    <citation type="journal article" date="2021" name="Proc. Natl. Acad. Sci. U.S.A.">
        <title>A Catalog of Tens of Thousands of Viruses from Human Metagenomes Reveals Hidden Associations with Chronic Diseases.</title>
        <authorList>
            <person name="Tisza M.J."/>
            <person name="Buck C.B."/>
        </authorList>
    </citation>
    <scope>NUCLEOTIDE SEQUENCE</scope>
    <source>
        <strain evidence="1">Ct2vX3</strain>
    </source>
</reference>
<protein>
    <submittedName>
        <fullName evidence="1">Uncharacterized protein</fullName>
    </submittedName>
</protein>
<dbReference type="EMBL" id="BK015535">
    <property type="protein sequence ID" value="DAE11609.1"/>
    <property type="molecule type" value="Genomic_DNA"/>
</dbReference>
<accession>A0A8S5PYC4</accession>
<proteinExistence type="predicted"/>
<name>A0A8S5PYC4_9CAUD</name>
<organism evidence="1">
    <name type="scientific">Siphoviridae sp. ct2vX3</name>
    <dbReference type="NCBI Taxonomy" id="2825318"/>
    <lineage>
        <taxon>Viruses</taxon>
        <taxon>Duplodnaviria</taxon>
        <taxon>Heunggongvirae</taxon>
        <taxon>Uroviricota</taxon>
        <taxon>Caudoviricetes</taxon>
    </lineage>
</organism>